<dbReference type="Gene3D" id="2.70.40.10">
    <property type="match status" value="1"/>
</dbReference>
<proteinExistence type="inferred from homology"/>
<feature type="domain" description="dUTPase-like" evidence="6">
    <location>
        <begin position="90"/>
        <end position="217"/>
    </location>
</feature>
<dbReference type="EMBL" id="JAOTMY010000001">
    <property type="protein sequence ID" value="MCY3086780.1"/>
    <property type="molecule type" value="Genomic_DNA"/>
</dbReference>
<dbReference type="InterPro" id="IPR029054">
    <property type="entry name" value="dUTPase-like"/>
</dbReference>
<evidence type="ECO:0000256" key="1">
    <source>
        <dbReference type="ARBA" id="ARBA00006581"/>
    </source>
</evidence>
<evidence type="ECO:0000256" key="3">
    <source>
        <dbReference type="ARBA" id="ARBA00022801"/>
    </source>
</evidence>
<dbReference type="GO" id="GO:0006226">
    <property type="term" value="P:dUMP biosynthetic process"/>
    <property type="evidence" value="ECO:0007669"/>
    <property type="project" value="InterPro"/>
</dbReference>
<dbReference type="InterPro" id="IPR012865">
    <property type="entry name" value="DUF1642"/>
</dbReference>
<dbReference type="SUPFAM" id="SSF51283">
    <property type="entry name" value="dUTPase-like"/>
    <property type="match status" value="1"/>
</dbReference>
<dbReference type="InterPro" id="IPR033704">
    <property type="entry name" value="dUTPase_trimeric"/>
</dbReference>
<evidence type="ECO:0000256" key="4">
    <source>
        <dbReference type="ARBA" id="ARBA00023080"/>
    </source>
</evidence>
<dbReference type="PANTHER" id="PTHR11241">
    <property type="entry name" value="DEOXYURIDINE 5'-TRIPHOSPHATE NUCLEOTIDOHYDROLASE"/>
    <property type="match status" value="1"/>
</dbReference>
<sequence length="218" mass="24432">MSNKILVPQVVATWIENRFEGGFEQGFTLKDLFFNNHYDPIDERLEAWLFSSEEEENIQRQKILLEAIVNGYEVRDDEQILRVKRLTNTAKLPTKAHETDAGFDIYADQKFEADENSIMPKTVSTGIAIKIPDGYYGRLVGRSGLTSHTGLRVHEGIIDSGYTGELKVMCSFVCPYAVNKGNKIAQLIIQPLPAFEVLEVDELPQTDRNTGGFGSTGV</sequence>
<protein>
    <recommendedName>
        <fullName evidence="2">dUTP diphosphatase</fullName>
        <ecNumber evidence="2">3.6.1.23</ecNumber>
    </recommendedName>
</protein>
<dbReference type="GO" id="GO:0000287">
    <property type="term" value="F:magnesium ion binding"/>
    <property type="evidence" value="ECO:0007669"/>
    <property type="project" value="InterPro"/>
</dbReference>
<comment type="similarity">
    <text evidence="1">Belongs to the dUTPase family.</text>
</comment>
<evidence type="ECO:0000259" key="6">
    <source>
        <dbReference type="Pfam" id="PF00692"/>
    </source>
</evidence>
<dbReference type="InterPro" id="IPR036157">
    <property type="entry name" value="dUTPase-like_sf"/>
</dbReference>
<reference evidence="8" key="3">
    <citation type="submission" date="2024-02" db="EMBL/GenBank/DDBJ databases">
        <authorList>
            <person name="Choi B."/>
        </authorList>
    </citation>
    <scope>NUCLEOTIDE SEQUENCE</scope>
    <source>
        <strain evidence="8">UMB1016</strain>
    </source>
</reference>
<dbReference type="PANTHER" id="PTHR11241:SF0">
    <property type="entry name" value="DEOXYURIDINE 5'-TRIPHOSPHATE NUCLEOTIDOHYDROLASE"/>
    <property type="match status" value="1"/>
</dbReference>
<dbReference type="Pfam" id="PF00692">
    <property type="entry name" value="dUTPase"/>
    <property type="match status" value="1"/>
</dbReference>
<gene>
    <name evidence="7" type="primary">dut</name>
    <name evidence="8" type="ORF">DBT44_0001720</name>
    <name evidence="7" type="ORF">ODY61_01470</name>
</gene>
<dbReference type="Proteomes" id="UP001069047">
    <property type="component" value="Unassembled WGS sequence"/>
</dbReference>
<organism evidence="7 10">
    <name type="scientific">Aerococcus mictus</name>
    <dbReference type="NCBI Taxonomy" id="2976810"/>
    <lineage>
        <taxon>Bacteria</taxon>
        <taxon>Bacillati</taxon>
        <taxon>Bacillota</taxon>
        <taxon>Bacilli</taxon>
        <taxon>Lactobacillales</taxon>
        <taxon>Aerococcaceae</taxon>
        <taxon>Aerococcus</taxon>
    </lineage>
</organism>
<comment type="catalytic activity">
    <reaction evidence="5">
        <text>dUTP + H2O = dUMP + diphosphate + H(+)</text>
        <dbReference type="Rhea" id="RHEA:10248"/>
        <dbReference type="ChEBI" id="CHEBI:15377"/>
        <dbReference type="ChEBI" id="CHEBI:15378"/>
        <dbReference type="ChEBI" id="CHEBI:33019"/>
        <dbReference type="ChEBI" id="CHEBI:61555"/>
        <dbReference type="ChEBI" id="CHEBI:246422"/>
        <dbReference type="EC" id="3.6.1.23"/>
    </reaction>
</comment>
<dbReference type="GO" id="GO:0046081">
    <property type="term" value="P:dUTP catabolic process"/>
    <property type="evidence" value="ECO:0007669"/>
    <property type="project" value="InterPro"/>
</dbReference>
<keyword evidence="9" id="KW-1185">Reference proteome</keyword>
<reference evidence="8 9" key="1">
    <citation type="journal article" date="2020" name="J. Bacteriol.">
        <title>Aerococcus urinae Isolated from Women with Lower Urinary Tract Symptoms: In Vitro Aggregation and Genome Analysis.</title>
        <authorList>
            <person name="Hilt E.E."/>
            <person name="Putonti C."/>
            <person name="Thomas-White K."/>
            <person name="Lewis A.L."/>
            <person name="Visick K.L."/>
            <person name="Gilbert N.M."/>
            <person name="Wolfe A.J."/>
        </authorList>
    </citation>
    <scope>NUCLEOTIDE SEQUENCE [LARGE SCALE GENOMIC DNA]</scope>
    <source>
        <strain evidence="8 9">UMB1016</strain>
    </source>
</reference>
<evidence type="ECO:0000313" key="7">
    <source>
        <dbReference type="EMBL" id="MCY3086780.1"/>
    </source>
</evidence>
<dbReference type="AlphaFoldDB" id="A0A9Q4DD48"/>
<accession>A0A9Q4DD48</accession>
<dbReference type="Pfam" id="PF07852">
    <property type="entry name" value="DUF1642"/>
    <property type="match status" value="1"/>
</dbReference>
<dbReference type="EMBL" id="CP145132">
    <property type="protein sequence ID" value="WWC55044.1"/>
    <property type="molecule type" value="Genomic_DNA"/>
</dbReference>
<keyword evidence="3 7" id="KW-0378">Hydrolase</keyword>
<evidence type="ECO:0000256" key="2">
    <source>
        <dbReference type="ARBA" id="ARBA00012379"/>
    </source>
</evidence>
<reference evidence="7" key="2">
    <citation type="submission" date="2022-09" db="EMBL/GenBank/DDBJ databases">
        <title>Aerococcus urinae taxonomy study.</title>
        <authorList>
            <person name="Christensen J."/>
            <person name="Senneby E."/>
        </authorList>
    </citation>
    <scope>NUCLEOTIDE SEQUENCE</scope>
    <source>
        <strain evidence="7">LUND-41-B12</strain>
    </source>
</reference>
<dbReference type="CDD" id="cd07557">
    <property type="entry name" value="trimeric_dUTPase"/>
    <property type="match status" value="1"/>
</dbReference>
<name>A0A9Q4DD48_9LACT</name>
<dbReference type="EC" id="3.6.1.23" evidence="2"/>
<dbReference type="Proteomes" id="UP000250354">
    <property type="component" value="Chromosome"/>
</dbReference>
<dbReference type="InterPro" id="IPR008181">
    <property type="entry name" value="dUTPase"/>
</dbReference>
<dbReference type="GO" id="GO:0004170">
    <property type="term" value="F:dUTP diphosphatase activity"/>
    <property type="evidence" value="ECO:0007669"/>
    <property type="project" value="UniProtKB-EC"/>
</dbReference>
<dbReference type="RefSeq" id="WP_083300471.1">
    <property type="nucleotide sequence ID" value="NZ_CAJHLJ010000013.1"/>
</dbReference>
<evidence type="ECO:0000313" key="9">
    <source>
        <dbReference type="Proteomes" id="UP000250354"/>
    </source>
</evidence>
<evidence type="ECO:0000313" key="8">
    <source>
        <dbReference type="EMBL" id="WWC55044.1"/>
    </source>
</evidence>
<keyword evidence="4" id="KW-0546">Nucleotide metabolism</keyword>
<dbReference type="NCBIfam" id="TIGR00576">
    <property type="entry name" value="dut"/>
    <property type="match status" value="1"/>
</dbReference>
<evidence type="ECO:0000256" key="5">
    <source>
        <dbReference type="ARBA" id="ARBA00047686"/>
    </source>
</evidence>
<evidence type="ECO:0000313" key="10">
    <source>
        <dbReference type="Proteomes" id="UP001069047"/>
    </source>
</evidence>